<gene>
    <name evidence="1" type="ORF">Adt_27734</name>
</gene>
<evidence type="ECO:0000313" key="2">
    <source>
        <dbReference type="Proteomes" id="UP001604336"/>
    </source>
</evidence>
<keyword evidence="2" id="KW-1185">Reference proteome</keyword>
<evidence type="ECO:0000313" key="1">
    <source>
        <dbReference type="EMBL" id="KAL2492106.1"/>
    </source>
</evidence>
<dbReference type="Proteomes" id="UP001604336">
    <property type="component" value="Unassembled WGS sequence"/>
</dbReference>
<organism evidence="1 2">
    <name type="scientific">Abeliophyllum distichum</name>
    <dbReference type="NCBI Taxonomy" id="126358"/>
    <lineage>
        <taxon>Eukaryota</taxon>
        <taxon>Viridiplantae</taxon>
        <taxon>Streptophyta</taxon>
        <taxon>Embryophyta</taxon>
        <taxon>Tracheophyta</taxon>
        <taxon>Spermatophyta</taxon>
        <taxon>Magnoliopsida</taxon>
        <taxon>eudicotyledons</taxon>
        <taxon>Gunneridae</taxon>
        <taxon>Pentapetalae</taxon>
        <taxon>asterids</taxon>
        <taxon>lamiids</taxon>
        <taxon>Lamiales</taxon>
        <taxon>Oleaceae</taxon>
        <taxon>Forsythieae</taxon>
        <taxon>Abeliophyllum</taxon>
    </lineage>
</organism>
<reference evidence="2" key="1">
    <citation type="submission" date="2024-07" db="EMBL/GenBank/DDBJ databases">
        <title>Two chromosome-level genome assemblies of Korean endemic species Abeliophyllum distichum and Forsythia ovata (Oleaceae).</title>
        <authorList>
            <person name="Jang H."/>
        </authorList>
    </citation>
    <scope>NUCLEOTIDE SEQUENCE [LARGE SCALE GENOMIC DNA]</scope>
</reference>
<protein>
    <submittedName>
        <fullName evidence="1">Uncharacterized protein</fullName>
    </submittedName>
</protein>
<comment type="caution">
    <text evidence="1">The sequence shown here is derived from an EMBL/GenBank/DDBJ whole genome shotgun (WGS) entry which is preliminary data.</text>
</comment>
<name>A0ABD1RVA3_9LAMI</name>
<accession>A0ABD1RVA3</accession>
<dbReference type="EMBL" id="JBFOLK010000008">
    <property type="protein sequence ID" value="KAL2492106.1"/>
    <property type="molecule type" value="Genomic_DNA"/>
</dbReference>
<sequence length="103" mass="11455">MLIEFLVVDTHSAYHGVLGRSTLKDLRVVTSIHHLAMKLSTFGGVAKIRDKAMDVDPEKVEEEMILDENLDPQIIGLDSSASLTEELETFSVNPFDPTQMVQV</sequence>
<proteinExistence type="predicted"/>
<dbReference type="AlphaFoldDB" id="A0ABD1RVA3"/>